<dbReference type="Pfam" id="PF04969">
    <property type="entry name" value="CS"/>
    <property type="match status" value="2"/>
</dbReference>
<dbReference type="GO" id="GO:0005829">
    <property type="term" value="C:cytosol"/>
    <property type="evidence" value="ECO:0007669"/>
    <property type="project" value="TreeGrafter"/>
</dbReference>
<dbReference type="Gene3D" id="2.60.40.790">
    <property type="match status" value="1"/>
</dbReference>
<comment type="caution">
    <text evidence="4">The sequence shown here is derived from an EMBL/GenBank/DDBJ whole genome shotgun (WGS) entry which is preliminary data.</text>
</comment>
<comment type="function">
    <text evidence="2">Acts as a co-chaperone for HSP90.</text>
</comment>
<dbReference type="AlphaFoldDB" id="A0A5J9WEF6"/>
<proteinExistence type="inferred from homology"/>
<gene>
    <name evidence="4" type="ORF">EJB05_06131</name>
</gene>
<dbReference type="PANTHER" id="PTHR22932">
    <property type="entry name" value="TELOMERASE-BINDING PROTEIN P23 HSP90 CO-CHAPERONE"/>
    <property type="match status" value="1"/>
</dbReference>
<keyword evidence="2" id="KW-0143">Chaperone</keyword>
<evidence type="ECO:0000259" key="3">
    <source>
        <dbReference type="PROSITE" id="PS51203"/>
    </source>
</evidence>
<evidence type="ECO:0000313" key="4">
    <source>
        <dbReference type="EMBL" id="TVU46588.1"/>
    </source>
</evidence>
<reference evidence="4 5" key="1">
    <citation type="journal article" date="2019" name="Sci. Rep.">
        <title>A high-quality genome of Eragrostis curvula grass provides insights into Poaceae evolution and supports new strategies to enhance forage quality.</title>
        <authorList>
            <person name="Carballo J."/>
            <person name="Santos B.A.C.M."/>
            <person name="Zappacosta D."/>
            <person name="Garbus I."/>
            <person name="Selva J.P."/>
            <person name="Gallo C.A."/>
            <person name="Diaz A."/>
            <person name="Albertini E."/>
            <person name="Caccamo M."/>
            <person name="Echenique V."/>
        </authorList>
    </citation>
    <scope>NUCLEOTIDE SEQUENCE [LARGE SCALE GENOMIC DNA]</scope>
    <source>
        <strain evidence="5">cv. Victoria</strain>
        <tissue evidence="4">Leaf</tissue>
    </source>
</reference>
<dbReference type="InterPro" id="IPR045250">
    <property type="entry name" value="p23-like"/>
</dbReference>
<protein>
    <recommendedName>
        <fullName evidence="2">Co-chaperone protein p23</fullName>
    </recommendedName>
</protein>
<comment type="similarity">
    <text evidence="1 2">Belongs to the p23/wos2 family.</text>
</comment>
<evidence type="ECO:0000313" key="5">
    <source>
        <dbReference type="Proteomes" id="UP000324897"/>
    </source>
</evidence>
<dbReference type="InterPro" id="IPR007052">
    <property type="entry name" value="CS_dom"/>
</dbReference>
<keyword evidence="5" id="KW-1185">Reference proteome</keyword>
<keyword evidence="2" id="KW-0963">Cytoplasm</keyword>
<dbReference type="EMBL" id="RWGY01000004">
    <property type="protein sequence ID" value="TVU46588.1"/>
    <property type="molecule type" value="Genomic_DNA"/>
</dbReference>
<dbReference type="PANTHER" id="PTHR22932:SF22">
    <property type="entry name" value="CO-CHAPERONE PROTEIN P23"/>
    <property type="match status" value="1"/>
</dbReference>
<comment type="subcellular location">
    <subcellularLocation>
        <location evidence="2">Cytoplasm</location>
    </subcellularLocation>
    <subcellularLocation>
        <location evidence="2">Nucleus</location>
    </subcellularLocation>
</comment>
<keyword evidence="2" id="KW-0539">Nucleus</keyword>
<evidence type="ECO:0000256" key="2">
    <source>
        <dbReference type="RuleBase" id="RU369032"/>
    </source>
</evidence>
<dbReference type="Gramene" id="TVU46588">
    <property type="protein sequence ID" value="TVU46588"/>
    <property type="gene ID" value="EJB05_06131"/>
</dbReference>
<dbReference type="GO" id="GO:0051087">
    <property type="term" value="F:protein-folding chaperone binding"/>
    <property type="evidence" value="ECO:0007669"/>
    <property type="project" value="TreeGrafter"/>
</dbReference>
<dbReference type="GO" id="GO:0006457">
    <property type="term" value="P:protein folding"/>
    <property type="evidence" value="ECO:0007669"/>
    <property type="project" value="TreeGrafter"/>
</dbReference>
<sequence length="156" mass="17540">MLSHSSTVGPPEVKWAEAMDEIYITVQLPDAKDTIVKWAQAIDKVYITIQLPDAIDTTVNLEPEGTFTIRGNVGADGHLYLNLDLNGKVNVEGSETSVGPRSIVCIAEKAEAKWWKLVRDDQKVPRPMNDDGDKWVNEDVHVWQTTSKNREENCMF</sequence>
<dbReference type="PROSITE" id="PS51203">
    <property type="entry name" value="CS"/>
    <property type="match status" value="1"/>
</dbReference>
<dbReference type="GO" id="GO:0051879">
    <property type="term" value="F:Hsp90 protein binding"/>
    <property type="evidence" value="ECO:0007669"/>
    <property type="project" value="UniProtKB-UniRule"/>
</dbReference>
<feature type="domain" description="CS" evidence="3">
    <location>
        <begin position="31"/>
        <end position="119"/>
    </location>
</feature>
<evidence type="ECO:0000256" key="1">
    <source>
        <dbReference type="ARBA" id="ARBA00025733"/>
    </source>
</evidence>
<dbReference type="InterPro" id="IPR008978">
    <property type="entry name" value="HSP20-like_chaperone"/>
</dbReference>
<dbReference type="OrthoDB" id="1564555at2759"/>
<dbReference type="GO" id="GO:0051131">
    <property type="term" value="P:chaperone-mediated protein complex assembly"/>
    <property type="evidence" value="ECO:0007669"/>
    <property type="project" value="TreeGrafter"/>
</dbReference>
<dbReference type="SUPFAM" id="SSF49764">
    <property type="entry name" value="HSP20-like chaperones"/>
    <property type="match status" value="1"/>
</dbReference>
<dbReference type="Proteomes" id="UP000324897">
    <property type="component" value="Chromosome 5"/>
</dbReference>
<dbReference type="GO" id="GO:0005634">
    <property type="term" value="C:nucleus"/>
    <property type="evidence" value="ECO:0007669"/>
    <property type="project" value="UniProtKB-SubCell"/>
</dbReference>
<accession>A0A5J9WEF6</accession>
<comment type="subunit">
    <text evidence="2">Interacts with HSP90 in an ATP-dependent manner.</text>
</comment>
<organism evidence="4 5">
    <name type="scientific">Eragrostis curvula</name>
    <name type="common">weeping love grass</name>
    <dbReference type="NCBI Taxonomy" id="38414"/>
    <lineage>
        <taxon>Eukaryota</taxon>
        <taxon>Viridiplantae</taxon>
        <taxon>Streptophyta</taxon>
        <taxon>Embryophyta</taxon>
        <taxon>Tracheophyta</taxon>
        <taxon>Spermatophyta</taxon>
        <taxon>Magnoliopsida</taxon>
        <taxon>Liliopsida</taxon>
        <taxon>Poales</taxon>
        <taxon>Poaceae</taxon>
        <taxon>PACMAD clade</taxon>
        <taxon>Chloridoideae</taxon>
        <taxon>Eragrostideae</taxon>
        <taxon>Eragrostidinae</taxon>
        <taxon>Eragrostis</taxon>
    </lineage>
</organism>
<name>A0A5J9WEF6_9POAL</name>